<proteinExistence type="inferred from homology"/>
<dbReference type="PANTHER" id="PTHR33695:SF1">
    <property type="entry name" value="LIPOPROTEIN SIGNAL PEPTIDASE"/>
    <property type="match status" value="1"/>
</dbReference>
<dbReference type="HAMAP" id="MF_00161">
    <property type="entry name" value="LspA"/>
    <property type="match status" value="1"/>
</dbReference>
<comment type="catalytic activity">
    <reaction evidence="9 10">
        <text>Release of signal peptides from bacterial membrane prolipoproteins. Hydrolyzes -Xaa-Yaa-Zaa-|-(S,diacylglyceryl)Cys-, in which Xaa is hydrophobic (preferably Leu), and Yaa (Ala or Ser) and Zaa (Gly or Ala) have small, neutral side chains.</text>
        <dbReference type="EC" id="3.4.23.36"/>
    </reaction>
</comment>
<evidence type="ECO:0000256" key="6">
    <source>
        <dbReference type="ARBA" id="ARBA00022801"/>
    </source>
</evidence>
<keyword evidence="5 9" id="KW-0064">Aspartyl protease</keyword>
<dbReference type="EC" id="3.4.23.36" evidence="9"/>
<keyword evidence="4 9" id="KW-0812">Transmembrane</keyword>
<evidence type="ECO:0000256" key="11">
    <source>
        <dbReference type="RuleBase" id="RU004181"/>
    </source>
</evidence>
<organism evidence="12 13">
    <name type="scientific">Clostridium magnum DSM 2767</name>
    <dbReference type="NCBI Taxonomy" id="1121326"/>
    <lineage>
        <taxon>Bacteria</taxon>
        <taxon>Bacillati</taxon>
        <taxon>Bacillota</taxon>
        <taxon>Clostridia</taxon>
        <taxon>Eubacteriales</taxon>
        <taxon>Clostridiaceae</taxon>
        <taxon>Clostridium</taxon>
    </lineage>
</organism>
<comment type="pathway">
    <text evidence="9">Protein modification; lipoprotein biosynthesis (signal peptide cleavage).</text>
</comment>
<feature type="transmembrane region" description="Helical" evidence="9">
    <location>
        <begin position="56"/>
        <end position="75"/>
    </location>
</feature>
<feature type="transmembrane region" description="Helical" evidence="9">
    <location>
        <begin position="120"/>
        <end position="143"/>
    </location>
</feature>
<keyword evidence="13" id="KW-1185">Reference proteome</keyword>
<comment type="caution">
    <text evidence="12">The sequence shown here is derived from an EMBL/GenBank/DDBJ whole genome shotgun (WGS) entry which is preliminary data.</text>
</comment>
<comment type="caution">
    <text evidence="9">Lacks conserved residue(s) required for the propagation of feature annotation.</text>
</comment>
<keyword evidence="3 9" id="KW-0645">Protease</keyword>
<protein>
    <recommendedName>
        <fullName evidence="9">Lipoprotein signal peptidase</fullName>
        <ecNumber evidence="9">3.4.23.36</ecNumber>
    </recommendedName>
    <alternativeName>
        <fullName evidence="9">Prolipoprotein signal peptidase</fullName>
    </alternativeName>
    <alternativeName>
        <fullName evidence="9">Signal peptidase II</fullName>
        <shortName evidence="9">SPase II</shortName>
    </alternativeName>
</protein>
<evidence type="ECO:0000256" key="3">
    <source>
        <dbReference type="ARBA" id="ARBA00022670"/>
    </source>
</evidence>
<reference evidence="12 13" key="1">
    <citation type="submission" date="2016-04" db="EMBL/GenBank/DDBJ databases">
        <title>Genome sequence of Clostridium magnum DSM 2767.</title>
        <authorList>
            <person name="Poehlein A."/>
            <person name="Uhlig R."/>
            <person name="Fischer R."/>
            <person name="Bahl H."/>
            <person name="Daniel R."/>
        </authorList>
    </citation>
    <scope>NUCLEOTIDE SEQUENCE [LARGE SCALE GENOMIC DNA]</scope>
    <source>
        <strain evidence="12 13">DSM 2767</strain>
    </source>
</reference>
<sequence>MEILIIVLGLFFDRITKIWALNTLIKVPEIVLIKDFFSFSYLENRGAAFGIFQNKVLFLSLITFIIMLAIVYYLIKYKPNSKLLRISLALILSGAIGNLIDRVGYKYVVDFIMIHYKDEYYFPTFNVADMLVVIGTALLAIYLMKEENYGK</sequence>
<keyword evidence="8 9" id="KW-0472">Membrane</keyword>
<dbReference type="OrthoDB" id="9810259at2"/>
<dbReference type="RefSeq" id="WP_066619332.1">
    <property type="nucleotide sequence ID" value="NZ_FQXL01000009.1"/>
</dbReference>
<dbReference type="PROSITE" id="PS00855">
    <property type="entry name" value="SPASE_II"/>
    <property type="match status" value="1"/>
</dbReference>
<dbReference type="NCBIfam" id="TIGR00077">
    <property type="entry name" value="lspA"/>
    <property type="match status" value="1"/>
</dbReference>
<feature type="active site" evidence="9">
    <location>
        <position position="110"/>
    </location>
</feature>
<dbReference type="PATRIC" id="fig|1121326.3.peg.1207"/>
<evidence type="ECO:0000256" key="1">
    <source>
        <dbReference type="ARBA" id="ARBA00006139"/>
    </source>
</evidence>
<dbReference type="AlphaFoldDB" id="A0A162UQP7"/>
<evidence type="ECO:0000256" key="8">
    <source>
        <dbReference type="ARBA" id="ARBA00023136"/>
    </source>
</evidence>
<evidence type="ECO:0000256" key="7">
    <source>
        <dbReference type="ARBA" id="ARBA00022989"/>
    </source>
</evidence>
<feature type="transmembrane region" description="Helical" evidence="9">
    <location>
        <begin position="82"/>
        <end position="100"/>
    </location>
</feature>
<dbReference type="EMBL" id="LWAE01000001">
    <property type="protein sequence ID" value="KZL94187.1"/>
    <property type="molecule type" value="Genomic_DNA"/>
</dbReference>
<dbReference type="InterPro" id="IPR001872">
    <property type="entry name" value="Peptidase_A8"/>
</dbReference>
<evidence type="ECO:0000313" key="12">
    <source>
        <dbReference type="EMBL" id="KZL94187.1"/>
    </source>
</evidence>
<evidence type="ECO:0000256" key="10">
    <source>
        <dbReference type="RuleBase" id="RU000594"/>
    </source>
</evidence>
<evidence type="ECO:0000256" key="4">
    <source>
        <dbReference type="ARBA" id="ARBA00022692"/>
    </source>
</evidence>
<evidence type="ECO:0000313" key="13">
    <source>
        <dbReference type="Proteomes" id="UP000076603"/>
    </source>
</evidence>
<keyword evidence="7 9" id="KW-1133">Transmembrane helix</keyword>
<keyword evidence="6 9" id="KW-0378">Hydrolase</keyword>
<dbReference type="GO" id="GO:0005886">
    <property type="term" value="C:plasma membrane"/>
    <property type="evidence" value="ECO:0007669"/>
    <property type="project" value="UniProtKB-SubCell"/>
</dbReference>
<dbReference type="Proteomes" id="UP000076603">
    <property type="component" value="Unassembled WGS sequence"/>
</dbReference>
<keyword evidence="12" id="KW-0449">Lipoprotein</keyword>
<accession>A0A162UQP7</accession>
<dbReference type="GO" id="GO:0006508">
    <property type="term" value="P:proteolysis"/>
    <property type="evidence" value="ECO:0007669"/>
    <property type="project" value="UniProtKB-KW"/>
</dbReference>
<dbReference type="GO" id="GO:0004190">
    <property type="term" value="F:aspartic-type endopeptidase activity"/>
    <property type="evidence" value="ECO:0007669"/>
    <property type="project" value="UniProtKB-UniRule"/>
</dbReference>
<feature type="active site" evidence="9">
    <location>
        <position position="129"/>
    </location>
</feature>
<gene>
    <name evidence="12" type="primary">lspA_1</name>
    <name evidence="9" type="synonym">lspA</name>
    <name evidence="12" type="ORF">CLMAG_12400</name>
</gene>
<comment type="subcellular location">
    <subcellularLocation>
        <location evidence="9">Cell membrane</location>
        <topology evidence="9">Multi-pass membrane protein</topology>
    </subcellularLocation>
</comment>
<evidence type="ECO:0000256" key="5">
    <source>
        <dbReference type="ARBA" id="ARBA00022750"/>
    </source>
</evidence>
<dbReference type="PRINTS" id="PR00781">
    <property type="entry name" value="LIPOSIGPTASE"/>
</dbReference>
<name>A0A162UQP7_9CLOT</name>
<keyword evidence="2 9" id="KW-1003">Cell membrane</keyword>
<dbReference type="STRING" id="1121326.CLMAG_12400"/>
<dbReference type="Pfam" id="PF01252">
    <property type="entry name" value="Peptidase_A8"/>
    <property type="match status" value="1"/>
</dbReference>
<dbReference type="PANTHER" id="PTHR33695">
    <property type="entry name" value="LIPOPROTEIN SIGNAL PEPTIDASE"/>
    <property type="match status" value="1"/>
</dbReference>
<comment type="similarity">
    <text evidence="1 9 11">Belongs to the peptidase A8 family.</text>
</comment>
<comment type="function">
    <text evidence="9 10">This protein specifically catalyzes the removal of signal peptides from prolipoproteins.</text>
</comment>
<evidence type="ECO:0000256" key="2">
    <source>
        <dbReference type="ARBA" id="ARBA00022475"/>
    </source>
</evidence>
<dbReference type="UniPathway" id="UPA00665"/>
<evidence type="ECO:0000256" key="9">
    <source>
        <dbReference type="HAMAP-Rule" id="MF_00161"/>
    </source>
</evidence>